<proteinExistence type="inferred from homology"/>
<organism evidence="14 15">
    <name type="scientific">Pyrinomonas methylaliphatogenes</name>
    <dbReference type="NCBI Taxonomy" id="454194"/>
    <lineage>
        <taxon>Bacteria</taxon>
        <taxon>Pseudomonadati</taxon>
        <taxon>Acidobacteriota</taxon>
        <taxon>Blastocatellia</taxon>
        <taxon>Blastocatellales</taxon>
        <taxon>Pyrinomonadaceae</taxon>
        <taxon>Pyrinomonas</taxon>
    </lineage>
</organism>
<dbReference type="Pfam" id="PF08245">
    <property type="entry name" value="Mur_ligase_M"/>
    <property type="match status" value="1"/>
</dbReference>
<evidence type="ECO:0000259" key="13">
    <source>
        <dbReference type="Pfam" id="PF08245"/>
    </source>
</evidence>
<comment type="function">
    <text evidence="10 11">Involved in cell wall formation. Catalyzes the final step in the synthesis of UDP-N-acetylmuramoyl-pentapeptide, the precursor of murein.</text>
</comment>
<dbReference type="Pfam" id="PF02875">
    <property type="entry name" value="Mur_ligase_C"/>
    <property type="match status" value="1"/>
</dbReference>
<dbReference type="HAMAP" id="MF_02019">
    <property type="entry name" value="MurF"/>
    <property type="match status" value="1"/>
</dbReference>
<dbReference type="SUPFAM" id="SSF53623">
    <property type="entry name" value="MurD-like peptide ligases, catalytic domain"/>
    <property type="match status" value="1"/>
</dbReference>
<dbReference type="InterPro" id="IPR004101">
    <property type="entry name" value="Mur_ligase_C"/>
</dbReference>
<evidence type="ECO:0000256" key="5">
    <source>
        <dbReference type="ARBA" id="ARBA00022840"/>
    </source>
</evidence>
<dbReference type="Proteomes" id="UP000031518">
    <property type="component" value="Unassembled WGS sequence"/>
</dbReference>
<reference evidence="14 15" key="1">
    <citation type="submission" date="2013-12" db="EMBL/GenBank/DDBJ databases">
        <authorList>
            <person name="Stott M."/>
        </authorList>
    </citation>
    <scope>NUCLEOTIDE SEQUENCE [LARGE SCALE GENOMIC DNA]</scope>
    <source>
        <strain evidence="14 15">K22</strain>
    </source>
</reference>
<dbReference type="InterPro" id="IPR035911">
    <property type="entry name" value="MurE/MurF_N"/>
</dbReference>
<evidence type="ECO:0000256" key="1">
    <source>
        <dbReference type="ARBA" id="ARBA00022490"/>
    </source>
</evidence>
<evidence type="ECO:0000256" key="7">
    <source>
        <dbReference type="ARBA" id="ARBA00022984"/>
    </source>
</evidence>
<dbReference type="SUPFAM" id="SSF63418">
    <property type="entry name" value="MurE/MurF N-terminal domain"/>
    <property type="match status" value="1"/>
</dbReference>
<dbReference type="InterPro" id="IPR013221">
    <property type="entry name" value="Mur_ligase_cen"/>
</dbReference>
<comment type="pathway">
    <text evidence="10 11">Cell wall biogenesis; peptidoglycan biosynthesis.</text>
</comment>
<keyword evidence="5 10" id="KW-0067">ATP-binding</keyword>
<evidence type="ECO:0000256" key="9">
    <source>
        <dbReference type="ARBA" id="ARBA00023316"/>
    </source>
</evidence>
<comment type="similarity">
    <text evidence="10">Belongs to the MurCDEF family. MurF subfamily.</text>
</comment>
<dbReference type="Gene3D" id="3.40.1190.10">
    <property type="entry name" value="Mur-like, catalytic domain"/>
    <property type="match status" value="1"/>
</dbReference>
<dbReference type="GO" id="GO:0008360">
    <property type="term" value="P:regulation of cell shape"/>
    <property type="evidence" value="ECO:0007669"/>
    <property type="project" value="UniProtKB-KW"/>
</dbReference>
<keyword evidence="4 10" id="KW-0547">Nucleotide-binding</keyword>
<dbReference type="GO" id="GO:0009252">
    <property type="term" value="P:peptidoglycan biosynthetic process"/>
    <property type="evidence" value="ECO:0007669"/>
    <property type="project" value="UniProtKB-UniRule"/>
</dbReference>
<evidence type="ECO:0000256" key="10">
    <source>
        <dbReference type="HAMAP-Rule" id="MF_02019"/>
    </source>
</evidence>
<reference evidence="14 15" key="2">
    <citation type="submission" date="2015-01" db="EMBL/GenBank/DDBJ databases">
        <title>Complete genome sequence of Pyrinomonas methylaliphatogenes type strain K22T.</title>
        <authorList>
            <person name="Lee K.C.Y."/>
            <person name="Power J.F."/>
            <person name="Dunfield P.F."/>
            <person name="Morgan X.C."/>
            <person name="Huttenhower C."/>
            <person name="Stott M.B."/>
        </authorList>
    </citation>
    <scope>NUCLEOTIDE SEQUENCE [LARGE SCALE GENOMIC DNA]</scope>
    <source>
        <strain evidence="14 15">K22</strain>
    </source>
</reference>
<gene>
    <name evidence="10" type="primary">murF</name>
    <name evidence="14" type="ORF">PYK22_03128</name>
</gene>
<feature type="domain" description="Mur ligase central" evidence="13">
    <location>
        <begin position="115"/>
        <end position="309"/>
    </location>
</feature>
<dbReference type="EC" id="6.3.2.10" evidence="10 11"/>
<comment type="subcellular location">
    <subcellularLocation>
        <location evidence="10 11">Cytoplasm</location>
    </subcellularLocation>
</comment>
<dbReference type="GO" id="GO:0005737">
    <property type="term" value="C:cytoplasm"/>
    <property type="evidence" value="ECO:0007669"/>
    <property type="project" value="UniProtKB-SubCell"/>
</dbReference>
<dbReference type="InterPro" id="IPR036565">
    <property type="entry name" value="Mur-like_cat_sf"/>
</dbReference>
<dbReference type="InterPro" id="IPR005863">
    <property type="entry name" value="UDP-N-AcMur_synth"/>
</dbReference>
<dbReference type="STRING" id="454194.PYK22_03128"/>
<evidence type="ECO:0000256" key="3">
    <source>
        <dbReference type="ARBA" id="ARBA00022618"/>
    </source>
</evidence>
<comment type="catalytic activity">
    <reaction evidence="10 11">
        <text>D-alanyl-D-alanine + UDP-N-acetyl-alpha-D-muramoyl-L-alanyl-gamma-D-glutamyl-meso-2,6-diaminopimelate + ATP = UDP-N-acetyl-alpha-D-muramoyl-L-alanyl-gamma-D-glutamyl-meso-2,6-diaminopimeloyl-D-alanyl-D-alanine + ADP + phosphate + H(+)</text>
        <dbReference type="Rhea" id="RHEA:28374"/>
        <dbReference type="ChEBI" id="CHEBI:15378"/>
        <dbReference type="ChEBI" id="CHEBI:30616"/>
        <dbReference type="ChEBI" id="CHEBI:43474"/>
        <dbReference type="ChEBI" id="CHEBI:57822"/>
        <dbReference type="ChEBI" id="CHEBI:61386"/>
        <dbReference type="ChEBI" id="CHEBI:83905"/>
        <dbReference type="ChEBI" id="CHEBI:456216"/>
        <dbReference type="EC" id="6.3.2.10"/>
    </reaction>
</comment>
<evidence type="ECO:0000313" key="14">
    <source>
        <dbReference type="EMBL" id="CDM67079.1"/>
    </source>
</evidence>
<protein>
    <recommendedName>
        <fullName evidence="10 11">UDP-N-acetylmuramoyl-tripeptide--D-alanyl-D-alanine ligase</fullName>
        <ecNumber evidence="10 11">6.3.2.10</ecNumber>
    </recommendedName>
    <alternativeName>
        <fullName evidence="10">D-alanyl-D-alanine-adding enzyme</fullName>
    </alternativeName>
</protein>
<dbReference type="InterPro" id="IPR036615">
    <property type="entry name" value="Mur_ligase_C_dom_sf"/>
</dbReference>
<dbReference type="Gene3D" id="3.90.190.20">
    <property type="entry name" value="Mur ligase, C-terminal domain"/>
    <property type="match status" value="1"/>
</dbReference>
<dbReference type="GO" id="GO:0051301">
    <property type="term" value="P:cell division"/>
    <property type="evidence" value="ECO:0007669"/>
    <property type="project" value="UniProtKB-KW"/>
</dbReference>
<evidence type="ECO:0000259" key="12">
    <source>
        <dbReference type="Pfam" id="PF02875"/>
    </source>
</evidence>
<dbReference type="EMBL" id="CBXV010000008">
    <property type="protein sequence ID" value="CDM67079.1"/>
    <property type="molecule type" value="Genomic_DNA"/>
</dbReference>
<evidence type="ECO:0000256" key="2">
    <source>
        <dbReference type="ARBA" id="ARBA00022598"/>
    </source>
</evidence>
<evidence type="ECO:0000313" key="15">
    <source>
        <dbReference type="Proteomes" id="UP000031518"/>
    </source>
</evidence>
<keyword evidence="2 10" id="KW-0436">Ligase</keyword>
<feature type="binding site" evidence="10">
    <location>
        <begin position="117"/>
        <end position="123"/>
    </location>
    <ligand>
        <name>ATP</name>
        <dbReference type="ChEBI" id="CHEBI:30616"/>
    </ligand>
</feature>
<name>A0A0B6X3M2_9BACT</name>
<dbReference type="GO" id="GO:0005524">
    <property type="term" value="F:ATP binding"/>
    <property type="evidence" value="ECO:0007669"/>
    <property type="project" value="UniProtKB-UniRule"/>
</dbReference>
<evidence type="ECO:0000256" key="6">
    <source>
        <dbReference type="ARBA" id="ARBA00022960"/>
    </source>
</evidence>
<dbReference type="GO" id="GO:0008766">
    <property type="term" value="F:UDP-N-acetylmuramoylalanyl-D-glutamyl-2,6-diaminopimelate-D-alanyl-D-alanine ligase activity"/>
    <property type="evidence" value="ECO:0007669"/>
    <property type="project" value="RHEA"/>
</dbReference>
<dbReference type="OrthoDB" id="9801978at2"/>
<keyword evidence="9 10" id="KW-0961">Cell wall biogenesis/degradation</keyword>
<dbReference type="Gene3D" id="3.40.1390.10">
    <property type="entry name" value="MurE/MurF, N-terminal domain"/>
    <property type="match status" value="1"/>
</dbReference>
<keyword evidence="6 10" id="KW-0133">Cell shape</keyword>
<evidence type="ECO:0000256" key="8">
    <source>
        <dbReference type="ARBA" id="ARBA00023306"/>
    </source>
</evidence>
<keyword evidence="8 10" id="KW-0131">Cell cycle</keyword>
<dbReference type="PANTHER" id="PTHR43024:SF1">
    <property type="entry name" value="UDP-N-ACETYLMURAMOYL-TRIPEPTIDE--D-ALANYL-D-ALANINE LIGASE"/>
    <property type="match status" value="1"/>
</dbReference>
<accession>A0A0B6X3M2</accession>
<dbReference type="GO" id="GO:0047480">
    <property type="term" value="F:UDP-N-acetylmuramoyl-tripeptide-D-alanyl-D-alanine ligase activity"/>
    <property type="evidence" value="ECO:0007669"/>
    <property type="project" value="UniProtKB-UniRule"/>
</dbReference>
<sequence>MGADAPRDAPLDVAIAGFAVDSRAIEPGHLFFALSPEDYRRHYFTATSFTDAHRFIPEAFARGAVGAVARRARVVGDGELERFADRLLLVEDVIEALQKLAHGVVRNWGGPVVAIAGSAGKTTTKDLTALVLQTAGKRVVKSIKNFNNELGVPLSILQMESGGRTPNDFDVAVIEMGTSMPGELERLAQIAPPKIAVEVCVGPEHLEFLGTIEDVAREESALVRHIRPGGVAILNADDPWVMWMAQFHRGPRMTFGIRERADVSATEIEALDLDRLRFRLQTPRGRVWAELPLAGRHNLSNALAAAAVATCFEIAPELIAEAFARARPSEMRGEILRFAQGFTVIDDSYNSNPASLLAMARAVAEADAKRRIIVAGEMLELGPKAAELHREAGREIAGLPIDVLWGVRGLAEELVSGARASGMKEARFFASVDDAAQALRAELRSGDLVLIKGSRGVRTDRIVTALKESFALEGEDALHTDGGAKWRFELKGE</sequence>
<evidence type="ECO:0000256" key="4">
    <source>
        <dbReference type="ARBA" id="ARBA00022741"/>
    </source>
</evidence>
<dbReference type="UniPathway" id="UPA00219"/>
<dbReference type="GO" id="GO:0071555">
    <property type="term" value="P:cell wall organization"/>
    <property type="evidence" value="ECO:0007669"/>
    <property type="project" value="UniProtKB-KW"/>
</dbReference>
<dbReference type="AlphaFoldDB" id="A0A0B6X3M2"/>
<keyword evidence="15" id="KW-1185">Reference proteome</keyword>
<evidence type="ECO:0000256" key="11">
    <source>
        <dbReference type="RuleBase" id="RU004136"/>
    </source>
</evidence>
<feature type="domain" description="Mur ligase C-terminal" evidence="12">
    <location>
        <begin position="332"/>
        <end position="455"/>
    </location>
</feature>
<dbReference type="PANTHER" id="PTHR43024">
    <property type="entry name" value="UDP-N-ACETYLMURAMOYL-TRIPEPTIDE--D-ALANYL-D-ALANINE LIGASE"/>
    <property type="match status" value="1"/>
</dbReference>
<keyword evidence="1 10" id="KW-0963">Cytoplasm</keyword>
<dbReference type="SUPFAM" id="SSF53244">
    <property type="entry name" value="MurD-like peptide ligases, peptide-binding domain"/>
    <property type="match status" value="1"/>
</dbReference>
<dbReference type="NCBIfam" id="TIGR01143">
    <property type="entry name" value="murF"/>
    <property type="match status" value="1"/>
</dbReference>
<keyword evidence="3 10" id="KW-0132">Cell division</keyword>
<keyword evidence="7 10" id="KW-0573">Peptidoglycan synthesis</keyword>
<dbReference type="InterPro" id="IPR051046">
    <property type="entry name" value="MurCDEF_CellWall_CoF430Synth"/>
</dbReference>